<dbReference type="AlphaFoldDB" id="C4K404"/>
<organism evidence="2 3">
    <name type="scientific">Hamiltonella defensa subsp. Acyrthosiphon pisum (strain 5AT)</name>
    <dbReference type="NCBI Taxonomy" id="572265"/>
    <lineage>
        <taxon>Bacteria</taxon>
        <taxon>Pseudomonadati</taxon>
        <taxon>Pseudomonadota</taxon>
        <taxon>Gammaproteobacteria</taxon>
        <taxon>Enterobacterales</taxon>
        <taxon>Enterobacteriaceae</taxon>
        <taxon>aphid secondary symbionts</taxon>
        <taxon>Candidatus Williamhamiltonella</taxon>
    </lineage>
</organism>
<gene>
    <name evidence="2" type="ordered locus">HDEF_0544</name>
</gene>
<dbReference type="HOGENOM" id="CLU_3396860_0_0_6"/>
<evidence type="ECO:0000313" key="3">
    <source>
        <dbReference type="Proteomes" id="UP000002334"/>
    </source>
</evidence>
<dbReference type="EMBL" id="CP001277">
    <property type="protein sequence ID" value="ACQ67297.1"/>
    <property type="molecule type" value="Genomic_DNA"/>
</dbReference>
<evidence type="ECO:0000256" key="1">
    <source>
        <dbReference type="SAM" id="MobiDB-lite"/>
    </source>
</evidence>
<dbReference type="STRING" id="572265.HDEF_0544"/>
<proteinExistence type="predicted"/>
<keyword evidence="3" id="KW-1185">Reference proteome</keyword>
<dbReference type="KEGG" id="hde:HDEF_0544"/>
<sequence length="31" mass="3789">MVNPGVKSRRKDRKDNHYFNNRAEPPSFYQH</sequence>
<accession>C4K404</accession>
<protein>
    <submittedName>
        <fullName evidence="2">Uncharacterized protein</fullName>
    </submittedName>
</protein>
<name>C4K404_HAMD5</name>
<feature type="region of interest" description="Disordered" evidence="1">
    <location>
        <begin position="1"/>
        <end position="31"/>
    </location>
</feature>
<reference evidence="2 3" key="1">
    <citation type="journal article" date="2009" name="Proc. Natl. Acad. Sci. U.S.A.">
        <title>Hamiltonella defensa, genome evolution of protective bacterial endosymbiont from pathogenic ancestors.</title>
        <authorList>
            <person name="Degnan P.H."/>
            <person name="Yu Y."/>
            <person name="Sisneros N."/>
            <person name="Wing R.A."/>
            <person name="Moran N.A."/>
        </authorList>
    </citation>
    <scope>NUCLEOTIDE SEQUENCE [LARGE SCALE GENOMIC DNA]</scope>
    <source>
        <strain evidence="3">5AT</strain>
    </source>
</reference>
<dbReference type="Proteomes" id="UP000002334">
    <property type="component" value="Chromosome"/>
</dbReference>
<evidence type="ECO:0000313" key="2">
    <source>
        <dbReference type="EMBL" id="ACQ67297.1"/>
    </source>
</evidence>